<reference evidence="1" key="1">
    <citation type="submission" date="2015-07" db="EMBL/GenBank/DDBJ databases">
        <title>MeaNS - Measles Nucleotide Surveillance Program.</title>
        <authorList>
            <person name="Tran T."/>
            <person name="Druce J."/>
        </authorList>
    </citation>
    <scope>NUCLEOTIDE SEQUENCE</scope>
    <source>
        <strain evidence="1">UCB-OBI-ISO-001</strain>
        <tissue evidence="1">Gonad</tissue>
    </source>
</reference>
<accession>A0A0L8GL88</accession>
<evidence type="ECO:0000313" key="1">
    <source>
        <dbReference type="EMBL" id="KOF77693.1"/>
    </source>
</evidence>
<dbReference type="AlphaFoldDB" id="A0A0L8GL88"/>
<protein>
    <submittedName>
        <fullName evidence="1">Uncharacterized protein</fullName>
    </submittedName>
</protein>
<proteinExistence type="predicted"/>
<name>A0A0L8GL88_OCTBM</name>
<gene>
    <name evidence="1" type="ORF">OCBIM_22031776mg</name>
</gene>
<dbReference type="EMBL" id="KQ421343">
    <property type="protein sequence ID" value="KOF77693.1"/>
    <property type="molecule type" value="Genomic_DNA"/>
</dbReference>
<organism evidence="1">
    <name type="scientific">Octopus bimaculoides</name>
    <name type="common">California two-spotted octopus</name>
    <dbReference type="NCBI Taxonomy" id="37653"/>
    <lineage>
        <taxon>Eukaryota</taxon>
        <taxon>Metazoa</taxon>
        <taxon>Spiralia</taxon>
        <taxon>Lophotrochozoa</taxon>
        <taxon>Mollusca</taxon>
        <taxon>Cephalopoda</taxon>
        <taxon>Coleoidea</taxon>
        <taxon>Octopodiformes</taxon>
        <taxon>Octopoda</taxon>
        <taxon>Incirrata</taxon>
        <taxon>Octopodidae</taxon>
        <taxon>Octopus</taxon>
    </lineage>
</organism>
<sequence length="58" mass="6776">MTSPRFLSVGGHLFKRNRRPGLILLYCEPPNLQIVTRYNQSSSETFLMKLHIVFIVQQ</sequence>